<gene>
    <name evidence="2" type="ORF">Cadr_000023567</name>
</gene>
<protein>
    <submittedName>
        <fullName evidence="2">Trinucleotide repeat-containing gene 18 protein</fullName>
    </submittedName>
</protein>
<sequence>MDGRDFGPPRSVHGPPPPLLSGLAMDSHRVGAATAGRLPASGLPGPLPPGKYMAGLNLHPHPAGVRNGGLRLPLLRPVHGVRADSAPGARRPLGTGPRPVWSTWWRGVRGLAAFPGFRGSPKALESAEIGATRVGSKPWASAARALVGVFKVWARKEQTSSIPFETSAPRAGILFLANVLLGAVGLGSGDAEAETGGRRDLRRGRHDEEVQREVAAEACRDTFCFRSCLSSACLAAEVMEEIADPRGKRSLPGKGAEAAPWAVVTQEGIVAGWRCLLFPAP</sequence>
<dbReference type="PANTHER" id="PTHR12505:SF21">
    <property type="entry name" value="TRINUCLEOTIDE REPEAT-CONTAINING GENE 18 PROTEIN"/>
    <property type="match status" value="1"/>
</dbReference>
<evidence type="ECO:0000256" key="1">
    <source>
        <dbReference type="SAM" id="MobiDB-lite"/>
    </source>
</evidence>
<proteinExistence type="predicted"/>
<name>A0A5N4CXP1_CAMDR</name>
<organism evidence="2 3">
    <name type="scientific">Camelus dromedarius</name>
    <name type="common">Dromedary</name>
    <name type="synonym">Arabian camel</name>
    <dbReference type="NCBI Taxonomy" id="9838"/>
    <lineage>
        <taxon>Eukaryota</taxon>
        <taxon>Metazoa</taxon>
        <taxon>Chordata</taxon>
        <taxon>Craniata</taxon>
        <taxon>Vertebrata</taxon>
        <taxon>Euteleostomi</taxon>
        <taxon>Mammalia</taxon>
        <taxon>Eutheria</taxon>
        <taxon>Laurasiatheria</taxon>
        <taxon>Artiodactyla</taxon>
        <taxon>Tylopoda</taxon>
        <taxon>Camelidae</taxon>
        <taxon>Camelus</taxon>
    </lineage>
</organism>
<evidence type="ECO:0000313" key="2">
    <source>
        <dbReference type="EMBL" id="KAB1263589.1"/>
    </source>
</evidence>
<reference evidence="2 3" key="1">
    <citation type="journal article" date="2019" name="Mol. Ecol. Resour.">
        <title>Improving Illumina assemblies with Hi-C and long reads: an example with the North African dromedary.</title>
        <authorList>
            <person name="Elbers J.P."/>
            <person name="Rogers M.F."/>
            <person name="Perelman P.L."/>
            <person name="Proskuryakova A.A."/>
            <person name="Serdyukova N.A."/>
            <person name="Johnson W.E."/>
            <person name="Horin P."/>
            <person name="Corander J."/>
            <person name="Murphy D."/>
            <person name="Burger P.A."/>
        </authorList>
    </citation>
    <scope>NUCLEOTIDE SEQUENCE [LARGE SCALE GENOMIC DNA]</scope>
    <source>
        <strain evidence="2">Drom800</strain>
        <tissue evidence="2">Blood</tissue>
    </source>
</reference>
<evidence type="ECO:0000313" key="3">
    <source>
        <dbReference type="Proteomes" id="UP000299084"/>
    </source>
</evidence>
<dbReference type="PANTHER" id="PTHR12505">
    <property type="entry name" value="PHD FINGER TRANSCRIPTION FACTOR"/>
    <property type="match status" value="1"/>
</dbReference>
<feature type="region of interest" description="Disordered" evidence="1">
    <location>
        <begin position="1"/>
        <end position="24"/>
    </location>
</feature>
<accession>A0A5N4CXP1</accession>
<dbReference type="InterPro" id="IPR052429">
    <property type="entry name" value="BAH_domain_protein"/>
</dbReference>
<comment type="caution">
    <text evidence="2">The sequence shown here is derived from an EMBL/GenBank/DDBJ whole genome shotgun (WGS) entry which is preliminary data.</text>
</comment>
<dbReference type="AlphaFoldDB" id="A0A5N4CXP1"/>
<dbReference type="EMBL" id="JWIN03000018">
    <property type="protein sequence ID" value="KAB1263589.1"/>
    <property type="molecule type" value="Genomic_DNA"/>
</dbReference>
<keyword evidence="3" id="KW-1185">Reference proteome</keyword>
<dbReference type="Proteomes" id="UP000299084">
    <property type="component" value="Unassembled WGS sequence"/>
</dbReference>